<dbReference type="RefSeq" id="WP_183414149.1">
    <property type="nucleotide sequence ID" value="NZ_JACHYB010000002.1"/>
</dbReference>
<comment type="caution">
    <text evidence="1">The sequence shown here is derived from an EMBL/GenBank/DDBJ whole genome shotgun (WGS) entry which is preliminary data.</text>
</comment>
<dbReference type="NCBIfam" id="TIGR02436">
    <property type="entry name" value="four helix bundle protein"/>
    <property type="match status" value="1"/>
</dbReference>
<gene>
    <name evidence="1" type="ORF">FHX64_002600</name>
</gene>
<dbReference type="AlphaFoldDB" id="A0A7W5H3H8"/>
<name>A0A7W5H3H8_9PORP</name>
<dbReference type="Proteomes" id="UP000544222">
    <property type="component" value="Unassembled WGS sequence"/>
</dbReference>
<dbReference type="CDD" id="cd16377">
    <property type="entry name" value="23S_rRNA_IVP_like"/>
    <property type="match status" value="1"/>
</dbReference>
<dbReference type="PANTHER" id="PTHR38471:SF2">
    <property type="entry name" value="FOUR HELIX BUNDLE PROTEIN"/>
    <property type="match status" value="1"/>
</dbReference>
<evidence type="ECO:0000313" key="2">
    <source>
        <dbReference type="Proteomes" id="UP000544222"/>
    </source>
</evidence>
<dbReference type="EMBL" id="JACHYB010000002">
    <property type="protein sequence ID" value="MBB3188402.1"/>
    <property type="molecule type" value="Genomic_DNA"/>
</dbReference>
<organism evidence="1 2">
    <name type="scientific">Microbacter margulisiae</name>
    <dbReference type="NCBI Taxonomy" id="1350067"/>
    <lineage>
        <taxon>Bacteria</taxon>
        <taxon>Pseudomonadati</taxon>
        <taxon>Bacteroidota</taxon>
        <taxon>Bacteroidia</taxon>
        <taxon>Bacteroidales</taxon>
        <taxon>Porphyromonadaceae</taxon>
        <taxon>Microbacter</taxon>
    </lineage>
</organism>
<dbReference type="Pfam" id="PF05635">
    <property type="entry name" value="23S_rRNA_IVP"/>
    <property type="match status" value="1"/>
</dbReference>
<keyword evidence="2" id="KW-1185">Reference proteome</keyword>
<dbReference type="SUPFAM" id="SSF158446">
    <property type="entry name" value="IVS-encoded protein-like"/>
    <property type="match status" value="1"/>
</dbReference>
<sequence>MERKYSFENLEVWKDARNFVVDVYTLTKTMPEHEKYGLCSQIQRASVSIASNIAEGTSRTTDKEKIRFIEIAYGSLMEVYCQFYLALDLEYITKEQFESQKSAVDKVAIKLSALKNAYKKRLND</sequence>
<dbReference type="Gene3D" id="1.20.1440.60">
    <property type="entry name" value="23S rRNA-intervening sequence"/>
    <property type="match status" value="1"/>
</dbReference>
<dbReference type="InterPro" id="IPR012657">
    <property type="entry name" value="23S_rRNA-intervening_sequence"/>
</dbReference>
<dbReference type="InterPro" id="IPR036583">
    <property type="entry name" value="23S_rRNA_IVS_sf"/>
</dbReference>
<dbReference type="PANTHER" id="PTHR38471">
    <property type="entry name" value="FOUR HELIX BUNDLE PROTEIN"/>
    <property type="match status" value="1"/>
</dbReference>
<evidence type="ECO:0000313" key="1">
    <source>
        <dbReference type="EMBL" id="MBB3188402.1"/>
    </source>
</evidence>
<protein>
    <submittedName>
        <fullName evidence="1">Four helix bundle protein</fullName>
    </submittedName>
</protein>
<accession>A0A7W5H3H8</accession>
<reference evidence="1 2" key="1">
    <citation type="submission" date="2020-08" db="EMBL/GenBank/DDBJ databases">
        <title>Genomic Encyclopedia of Type Strains, Phase IV (KMG-IV): sequencing the most valuable type-strain genomes for metagenomic binning, comparative biology and taxonomic classification.</title>
        <authorList>
            <person name="Goeker M."/>
        </authorList>
    </citation>
    <scope>NUCLEOTIDE SEQUENCE [LARGE SCALE GENOMIC DNA]</scope>
    <source>
        <strain evidence="1 2">DSM 27471</strain>
    </source>
</reference>
<proteinExistence type="predicted"/>